<protein>
    <submittedName>
        <fullName evidence="1">Uncharacterized protein</fullName>
    </submittedName>
</protein>
<accession>A0A3L8SLV7</accession>
<dbReference type="AlphaFoldDB" id="A0A3L8SLV7"/>
<evidence type="ECO:0000313" key="1">
    <source>
        <dbReference type="EMBL" id="RLW03617.1"/>
    </source>
</evidence>
<proteinExistence type="predicted"/>
<gene>
    <name evidence="1" type="ORF">DV515_00006406</name>
</gene>
<evidence type="ECO:0000313" key="2">
    <source>
        <dbReference type="Proteomes" id="UP000276834"/>
    </source>
</evidence>
<sequence>MAQPQARAPTSTYTSLLTRRAADNLARLNDSLVSLLAQKNHLRPAGQGPVAAGTMLLERLSSGFTKNTASLCNTEPHNPNASLTHKMGKVVEFFENTNMSFFYCMPRGVMIGWEAEPVRQAGKLQGFKLNQ</sequence>
<comment type="caution">
    <text evidence="1">The sequence shown here is derived from an EMBL/GenBank/DDBJ whole genome shotgun (WGS) entry which is preliminary data.</text>
</comment>
<reference evidence="1 2" key="1">
    <citation type="journal article" date="2018" name="Proc. R. Soc. B">
        <title>A non-coding region near Follistatin controls head colour polymorphism in the Gouldian finch.</title>
        <authorList>
            <person name="Toomey M.B."/>
            <person name="Marques C.I."/>
            <person name="Andrade P."/>
            <person name="Araujo P.M."/>
            <person name="Sabatino S."/>
            <person name="Gazda M.A."/>
            <person name="Afonso S."/>
            <person name="Lopes R.J."/>
            <person name="Corbo J.C."/>
            <person name="Carneiro M."/>
        </authorList>
    </citation>
    <scope>NUCLEOTIDE SEQUENCE [LARGE SCALE GENOMIC DNA]</scope>
    <source>
        <strain evidence="1">Red01</strain>
        <tissue evidence="1">Muscle</tissue>
    </source>
</reference>
<dbReference type="Proteomes" id="UP000276834">
    <property type="component" value="Unassembled WGS sequence"/>
</dbReference>
<keyword evidence="2" id="KW-1185">Reference proteome</keyword>
<name>A0A3L8SLV7_CHLGU</name>
<dbReference type="EMBL" id="QUSF01000015">
    <property type="protein sequence ID" value="RLW03617.1"/>
    <property type="molecule type" value="Genomic_DNA"/>
</dbReference>
<organism evidence="1 2">
    <name type="scientific">Chloebia gouldiae</name>
    <name type="common">Gouldian finch</name>
    <name type="synonym">Erythrura gouldiae</name>
    <dbReference type="NCBI Taxonomy" id="44316"/>
    <lineage>
        <taxon>Eukaryota</taxon>
        <taxon>Metazoa</taxon>
        <taxon>Chordata</taxon>
        <taxon>Craniata</taxon>
        <taxon>Vertebrata</taxon>
        <taxon>Euteleostomi</taxon>
        <taxon>Archelosauria</taxon>
        <taxon>Archosauria</taxon>
        <taxon>Dinosauria</taxon>
        <taxon>Saurischia</taxon>
        <taxon>Theropoda</taxon>
        <taxon>Coelurosauria</taxon>
        <taxon>Aves</taxon>
        <taxon>Neognathae</taxon>
        <taxon>Neoaves</taxon>
        <taxon>Telluraves</taxon>
        <taxon>Australaves</taxon>
        <taxon>Passeriformes</taxon>
        <taxon>Passeroidea</taxon>
        <taxon>Passeridae</taxon>
        <taxon>Chloebia</taxon>
    </lineage>
</organism>